<protein>
    <recommendedName>
        <fullName evidence="2">Chromo domain-containing protein</fullName>
    </recommendedName>
</protein>
<reference evidence="3 4" key="1">
    <citation type="submission" date="2018-06" db="EMBL/GenBank/DDBJ databases">
        <title>Comparative genomics reveals the genomic features of Rhizophagus irregularis, R. cerebriforme, R. diaphanum and Gigaspora rosea, and their symbiotic lifestyle signature.</title>
        <authorList>
            <person name="Morin E."/>
            <person name="San Clemente H."/>
            <person name="Chen E.C.H."/>
            <person name="De La Providencia I."/>
            <person name="Hainaut M."/>
            <person name="Kuo A."/>
            <person name="Kohler A."/>
            <person name="Murat C."/>
            <person name="Tang N."/>
            <person name="Roy S."/>
            <person name="Loubradou J."/>
            <person name="Henrissat B."/>
            <person name="Grigoriev I.V."/>
            <person name="Corradi N."/>
            <person name="Roux C."/>
            <person name="Martin F.M."/>
        </authorList>
    </citation>
    <scope>NUCLEOTIDE SEQUENCE [LARGE SCALE GENOMIC DNA]</scope>
    <source>
        <strain evidence="3 4">DAOM 227022</strain>
    </source>
</reference>
<accession>A0A397T3Z4</accession>
<dbReference type="OrthoDB" id="433924at2759"/>
<keyword evidence="4" id="KW-1185">Reference proteome</keyword>
<dbReference type="AlphaFoldDB" id="A0A397T3Z4"/>
<dbReference type="PROSITE" id="PS50013">
    <property type="entry name" value="CHROMO_2"/>
    <property type="match status" value="1"/>
</dbReference>
<evidence type="ECO:0000256" key="1">
    <source>
        <dbReference type="SAM" id="MobiDB-lite"/>
    </source>
</evidence>
<evidence type="ECO:0000259" key="2">
    <source>
        <dbReference type="PROSITE" id="PS50013"/>
    </source>
</evidence>
<evidence type="ECO:0000313" key="3">
    <source>
        <dbReference type="EMBL" id="RIA89861.1"/>
    </source>
</evidence>
<comment type="caution">
    <text evidence="3">The sequence shown here is derived from an EMBL/GenBank/DDBJ whole genome shotgun (WGS) entry which is preliminary data.</text>
</comment>
<feature type="domain" description="Chromo" evidence="2">
    <location>
        <begin position="53"/>
        <end position="81"/>
    </location>
</feature>
<dbReference type="Gene3D" id="2.40.50.40">
    <property type="match status" value="1"/>
</dbReference>
<proteinExistence type="predicted"/>
<name>A0A397T3Z4_9GLOM</name>
<gene>
    <name evidence="3" type="ORF">C1645_771257</name>
</gene>
<dbReference type="STRING" id="658196.A0A397T3Z4"/>
<dbReference type="SUPFAM" id="SSF54160">
    <property type="entry name" value="Chromo domain-like"/>
    <property type="match status" value="1"/>
</dbReference>
<dbReference type="CDD" id="cd00024">
    <property type="entry name" value="CD_CSD"/>
    <property type="match status" value="1"/>
</dbReference>
<dbReference type="InterPro" id="IPR016197">
    <property type="entry name" value="Chromo-like_dom_sf"/>
</dbReference>
<evidence type="ECO:0000313" key="4">
    <source>
        <dbReference type="Proteomes" id="UP000265703"/>
    </source>
</evidence>
<feature type="region of interest" description="Disordered" evidence="1">
    <location>
        <begin position="1"/>
        <end position="20"/>
    </location>
</feature>
<organism evidence="3 4">
    <name type="scientific">Glomus cerebriforme</name>
    <dbReference type="NCBI Taxonomy" id="658196"/>
    <lineage>
        <taxon>Eukaryota</taxon>
        <taxon>Fungi</taxon>
        <taxon>Fungi incertae sedis</taxon>
        <taxon>Mucoromycota</taxon>
        <taxon>Glomeromycotina</taxon>
        <taxon>Glomeromycetes</taxon>
        <taxon>Glomerales</taxon>
        <taxon>Glomeraceae</taxon>
        <taxon>Glomus</taxon>
    </lineage>
</organism>
<dbReference type="InterPro" id="IPR000953">
    <property type="entry name" value="Chromo/chromo_shadow_dom"/>
</dbReference>
<dbReference type="Proteomes" id="UP000265703">
    <property type="component" value="Unassembled WGS sequence"/>
</dbReference>
<dbReference type="EMBL" id="QKYT01000202">
    <property type="protein sequence ID" value="RIA89861.1"/>
    <property type="molecule type" value="Genomic_DNA"/>
</dbReference>
<sequence length="81" mass="9698">MEDEFEGEFEDDEELEEGEDVEMTVTEEIGETEDEELEFDDFPRRRHGQIETYEVDSIIQRKVENGNEMFLVQWKGYTKPT</sequence>